<keyword evidence="7" id="KW-0539">Nucleus</keyword>
<dbReference type="GO" id="GO:0004518">
    <property type="term" value="F:nuclease activity"/>
    <property type="evidence" value="ECO:0007669"/>
    <property type="project" value="UniProtKB-KW"/>
</dbReference>
<comment type="cofactor">
    <cofactor evidence="1">
        <name>a divalent metal cation</name>
        <dbReference type="ChEBI" id="CHEBI:60240"/>
    </cofactor>
</comment>
<evidence type="ECO:0000256" key="3">
    <source>
        <dbReference type="ARBA" id="ARBA00006958"/>
    </source>
</evidence>
<dbReference type="InterPro" id="IPR027806">
    <property type="entry name" value="HARBI1_dom"/>
</dbReference>
<dbReference type="InterPro" id="IPR058353">
    <property type="entry name" value="DUF8040"/>
</dbReference>
<dbReference type="Pfam" id="PF26138">
    <property type="entry name" value="DUF8040"/>
    <property type="match status" value="1"/>
</dbReference>
<name>A0AAV3RV92_LITER</name>
<evidence type="ECO:0000259" key="8">
    <source>
        <dbReference type="Pfam" id="PF13359"/>
    </source>
</evidence>
<reference evidence="10 11" key="1">
    <citation type="submission" date="2024-01" db="EMBL/GenBank/DDBJ databases">
        <title>The complete chloroplast genome sequence of Lithospermum erythrorhizon: insights into the phylogenetic relationship among Boraginaceae species and the maternal lineages of purple gromwells.</title>
        <authorList>
            <person name="Okada T."/>
            <person name="Watanabe K."/>
        </authorList>
    </citation>
    <scope>NUCLEOTIDE SEQUENCE [LARGE SCALE GENOMIC DNA]</scope>
</reference>
<evidence type="ECO:0000256" key="5">
    <source>
        <dbReference type="ARBA" id="ARBA00022723"/>
    </source>
</evidence>
<evidence type="ECO:0000256" key="2">
    <source>
        <dbReference type="ARBA" id="ARBA00004123"/>
    </source>
</evidence>
<evidence type="ECO:0000313" key="10">
    <source>
        <dbReference type="EMBL" id="GAA0185319.1"/>
    </source>
</evidence>
<comment type="similarity">
    <text evidence="3">Belongs to the HARBI1 family.</text>
</comment>
<sequence>MGRIAFQNLCALLEKSSGLTHTKNMYIDEQVALTLYILAHHHKNRVINFNFNRSKETVSRHFRSVINAIIRLHHLLLKNPQPVSSESTDERWKWFQGCLGALDGTYIKVCLPLSDRPRYRTRKGEIARNVLGVCSPEMQFLYVFPGGEGSTADGRVLRDTITRRNGSVVPHDSYYLLDGGYTNCEGFLAPFRGQRYHLNDWRAGYQPNTSEEFFNMKHSSARNVIERCFGILKARWGILRSTMNYPITMQSRIIMACCLLHNFIRYEMKDDPMENEQTEDDDNLVEGNEDQEVITTIGTSNEWTQFRANMAIDMFNTWQTSRHD</sequence>
<comment type="subcellular location">
    <subcellularLocation>
        <location evidence="2">Nucleus</location>
    </subcellularLocation>
</comment>
<gene>
    <name evidence="10" type="ORF">LIER_32607</name>
</gene>
<comment type="caution">
    <text evidence="10">The sequence shown here is derived from an EMBL/GenBank/DDBJ whole genome shotgun (WGS) entry which is preliminary data.</text>
</comment>
<dbReference type="Proteomes" id="UP001454036">
    <property type="component" value="Unassembled WGS sequence"/>
</dbReference>
<dbReference type="Pfam" id="PF13359">
    <property type="entry name" value="DDE_Tnp_4"/>
    <property type="match status" value="1"/>
</dbReference>
<dbReference type="GO" id="GO:0005634">
    <property type="term" value="C:nucleus"/>
    <property type="evidence" value="ECO:0007669"/>
    <property type="project" value="UniProtKB-SubCell"/>
</dbReference>
<keyword evidence="6" id="KW-0378">Hydrolase</keyword>
<protein>
    <recommendedName>
        <fullName evidence="12">DDE Tnp4 domain-containing protein</fullName>
    </recommendedName>
</protein>
<dbReference type="AlphaFoldDB" id="A0AAV3RV92"/>
<evidence type="ECO:0000313" key="11">
    <source>
        <dbReference type="Proteomes" id="UP001454036"/>
    </source>
</evidence>
<dbReference type="InterPro" id="IPR045249">
    <property type="entry name" value="HARBI1-like"/>
</dbReference>
<evidence type="ECO:0000256" key="6">
    <source>
        <dbReference type="ARBA" id="ARBA00022801"/>
    </source>
</evidence>
<dbReference type="PANTHER" id="PTHR22930">
    <property type="match status" value="1"/>
</dbReference>
<dbReference type="EMBL" id="BAABME010012605">
    <property type="protein sequence ID" value="GAA0185319.1"/>
    <property type="molecule type" value="Genomic_DNA"/>
</dbReference>
<evidence type="ECO:0008006" key="12">
    <source>
        <dbReference type="Google" id="ProtNLM"/>
    </source>
</evidence>
<organism evidence="10 11">
    <name type="scientific">Lithospermum erythrorhizon</name>
    <name type="common">Purple gromwell</name>
    <name type="synonym">Lithospermum officinale var. erythrorhizon</name>
    <dbReference type="NCBI Taxonomy" id="34254"/>
    <lineage>
        <taxon>Eukaryota</taxon>
        <taxon>Viridiplantae</taxon>
        <taxon>Streptophyta</taxon>
        <taxon>Embryophyta</taxon>
        <taxon>Tracheophyta</taxon>
        <taxon>Spermatophyta</taxon>
        <taxon>Magnoliopsida</taxon>
        <taxon>eudicotyledons</taxon>
        <taxon>Gunneridae</taxon>
        <taxon>Pentapetalae</taxon>
        <taxon>asterids</taxon>
        <taxon>lamiids</taxon>
        <taxon>Boraginales</taxon>
        <taxon>Boraginaceae</taxon>
        <taxon>Boraginoideae</taxon>
        <taxon>Lithospermeae</taxon>
        <taxon>Lithospermum</taxon>
    </lineage>
</organism>
<accession>A0AAV3RV92</accession>
<evidence type="ECO:0000256" key="1">
    <source>
        <dbReference type="ARBA" id="ARBA00001968"/>
    </source>
</evidence>
<evidence type="ECO:0000256" key="4">
    <source>
        <dbReference type="ARBA" id="ARBA00022722"/>
    </source>
</evidence>
<dbReference type="PANTHER" id="PTHR22930:SF293">
    <property type="entry name" value="PROTEIN ALP1-LIKE"/>
    <property type="match status" value="1"/>
</dbReference>
<dbReference type="GO" id="GO:0046872">
    <property type="term" value="F:metal ion binding"/>
    <property type="evidence" value="ECO:0007669"/>
    <property type="project" value="UniProtKB-KW"/>
</dbReference>
<keyword evidence="4" id="KW-0540">Nuclease</keyword>
<feature type="domain" description="DDE Tnp4" evidence="8">
    <location>
        <begin position="102"/>
        <end position="262"/>
    </location>
</feature>
<evidence type="ECO:0000256" key="7">
    <source>
        <dbReference type="ARBA" id="ARBA00023242"/>
    </source>
</evidence>
<evidence type="ECO:0000259" key="9">
    <source>
        <dbReference type="Pfam" id="PF26138"/>
    </source>
</evidence>
<dbReference type="GO" id="GO:0016787">
    <property type="term" value="F:hydrolase activity"/>
    <property type="evidence" value="ECO:0007669"/>
    <property type="project" value="UniProtKB-KW"/>
</dbReference>
<keyword evidence="11" id="KW-1185">Reference proteome</keyword>
<proteinExistence type="inferred from homology"/>
<feature type="domain" description="DUF8040" evidence="9">
    <location>
        <begin position="1"/>
        <end position="70"/>
    </location>
</feature>
<keyword evidence="5" id="KW-0479">Metal-binding</keyword>